<dbReference type="Proteomes" id="UP000261500">
    <property type="component" value="Unplaced"/>
</dbReference>
<dbReference type="STRING" id="48699.ENSPLAP00000026612"/>
<feature type="region of interest" description="Disordered" evidence="13">
    <location>
        <begin position="1"/>
        <end position="174"/>
    </location>
</feature>
<dbReference type="PANTHER" id="PTHR13413">
    <property type="entry name" value="YLP MOTIF CONTAINING PROTEIN NUCLEAR PROTEIN ZAP"/>
    <property type="match status" value="1"/>
</dbReference>
<dbReference type="Pfam" id="PF26583">
    <property type="entry name" value="Spectrin_YLPM1"/>
    <property type="match status" value="1"/>
</dbReference>
<feature type="compositionally biased region" description="Low complexity" evidence="13">
    <location>
        <begin position="41"/>
        <end position="77"/>
    </location>
</feature>
<dbReference type="SUPFAM" id="SSF52540">
    <property type="entry name" value="P-loop containing nucleoside triphosphate hydrolases"/>
    <property type="match status" value="1"/>
</dbReference>
<evidence type="ECO:0000313" key="16">
    <source>
        <dbReference type="Proteomes" id="UP000261500"/>
    </source>
</evidence>
<keyword evidence="7" id="KW-0804">Transcription</keyword>
<feature type="compositionally biased region" description="Polar residues" evidence="13">
    <location>
        <begin position="161"/>
        <end position="174"/>
    </location>
</feature>
<feature type="compositionally biased region" description="Basic and acidic residues" evidence="13">
    <location>
        <begin position="1116"/>
        <end position="1172"/>
    </location>
</feature>
<feature type="compositionally biased region" description="Basic and acidic residues" evidence="13">
    <location>
        <begin position="719"/>
        <end position="740"/>
    </location>
</feature>
<dbReference type="Gene3D" id="3.40.50.300">
    <property type="entry name" value="P-loop containing nucleotide triphosphate hydrolases"/>
    <property type="match status" value="1"/>
</dbReference>
<feature type="compositionally biased region" description="Acidic residues" evidence="13">
    <location>
        <begin position="1707"/>
        <end position="1717"/>
    </location>
</feature>
<accession>A0A3B3VP05</accession>
<keyword evidence="2" id="KW-0488">Methylation</keyword>
<organism evidence="15 16">
    <name type="scientific">Poecilia latipinna</name>
    <name type="common">sailfin molly</name>
    <dbReference type="NCBI Taxonomy" id="48699"/>
    <lineage>
        <taxon>Eukaryota</taxon>
        <taxon>Metazoa</taxon>
        <taxon>Chordata</taxon>
        <taxon>Craniata</taxon>
        <taxon>Vertebrata</taxon>
        <taxon>Euteleostomi</taxon>
        <taxon>Actinopterygii</taxon>
        <taxon>Neopterygii</taxon>
        <taxon>Teleostei</taxon>
        <taxon>Neoteleostei</taxon>
        <taxon>Acanthomorphata</taxon>
        <taxon>Ovalentaria</taxon>
        <taxon>Atherinomorphae</taxon>
        <taxon>Cyprinodontiformes</taxon>
        <taxon>Poeciliidae</taxon>
        <taxon>Poeciliinae</taxon>
        <taxon>Poecilia</taxon>
    </lineage>
</organism>
<feature type="compositionally biased region" description="Low complexity" evidence="13">
    <location>
        <begin position="800"/>
        <end position="812"/>
    </location>
</feature>
<keyword evidence="4" id="KW-1017">Isopeptide bond</keyword>
<keyword evidence="16" id="KW-1185">Reference proteome</keyword>
<feature type="compositionally biased region" description="Polar residues" evidence="13">
    <location>
        <begin position="659"/>
        <end position="680"/>
    </location>
</feature>
<reference evidence="15" key="1">
    <citation type="submission" date="2025-08" db="UniProtKB">
        <authorList>
            <consortium name="Ensembl"/>
        </authorList>
    </citation>
    <scope>IDENTIFICATION</scope>
</reference>
<name>A0A3B3VP05_9TELE</name>
<feature type="region of interest" description="Disordered" evidence="13">
    <location>
        <begin position="1707"/>
        <end position="1736"/>
    </location>
</feature>
<evidence type="ECO:0000256" key="10">
    <source>
        <dbReference type="ARBA" id="ARBA00065932"/>
    </source>
</evidence>
<feature type="region of interest" description="Disordered" evidence="13">
    <location>
        <begin position="1371"/>
        <end position="1510"/>
    </location>
</feature>
<proteinExistence type="predicted"/>
<evidence type="ECO:0000256" key="12">
    <source>
        <dbReference type="ARBA" id="ARBA00083294"/>
    </source>
</evidence>
<comment type="function">
    <text evidence="9">Plays a role in the reduction of telomerase activity during differentiation of embryonic stem cells by binding to the core promoter of TERT and controlling its down-regulation.</text>
</comment>
<feature type="compositionally biased region" description="Gly residues" evidence="13">
    <location>
        <begin position="78"/>
        <end position="88"/>
    </location>
</feature>
<keyword evidence="6" id="KW-0805">Transcription regulation</keyword>
<reference evidence="15" key="2">
    <citation type="submission" date="2025-09" db="UniProtKB">
        <authorList>
            <consortium name="Ensembl"/>
        </authorList>
    </citation>
    <scope>IDENTIFICATION</scope>
</reference>
<feature type="domain" description="YLPM1-like spectrin repeat" evidence="14">
    <location>
        <begin position="276"/>
        <end position="393"/>
    </location>
</feature>
<feature type="region of interest" description="Disordered" evidence="13">
    <location>
        <begin position="860"/>
        <end position="880"/>
    </location>
</feature>
<feature type="region of interest" description="Disordered" evidence="13">
    <location>
        <begin position="925"/>
        <end position="1217"/>
    </location>
</feature>
<dbReference type="PANTHER" id="PTHR13413:SF0">
    <property type="entry name" value="YLP MOTIF-CONTAINING PROTEIN 1"/>
    <property type="match status" value="1"/>
</dbReference>
<dbReference type="Ensembl" id="ENSPLAT00000018818.1">
    <property type="protein sequence ID" value="ENSPLAP00000026612.1"/>
    <property type="gene ID" value="ENSPLAG00000014558.1"/>
</dbReference>
<dbReference type="GeneTree" id="ENSGT00440000039837"/>
<evidence type="ECO:0000256" key="6">
    <source>
        <dbReference type="ARBA" id="ARBA00023015"/>
    </source>
</evidence>
<evidence type="ECO:0000256" key="2">
    <source>
        <dbReference type="ARBA" id="ARBA00022481"/>
    </source>
</evidence>
<evidence type="ECO:0000256" key="13">
    <source>
        <dbReference type="SAM" id="MobiDB-lite"/>
    </source>
</evidence>
<dbReference type="InterPro" id="IPR026314">
    <property type="entry name" value="YLP_motif_con_p1"/>
</dbReference>
<feature type="compositionally biased region" description="Polar residues" evidence="13">
    <location>
        <begin position="108"/>
        <end position="122"/>
    </location>
</feature>
<comment type="subunit">
    <text evidence="10">Interacts with PPP1CA and NCOA5. Forms a complex with ILF2, ILF3, KHDRBS1, RBMX, NCOA5 and PPP1CA.</text>
</comment>
<dbReference type="Pfam" id="PF13671">
    <property type="entry name" value="AAA_33"/>
    <property type="match status" value="1"/>
</dbReference>
<feature type="compositionally biased region" description="Acidic residues" evidence="13">
    <location>
        <begin position="833"/>
        <end position="844"/>
    </location>
</feature>
<feature type="compositionally biased region" description="Pro residues" evidence="13">
    <location>
        <begin position="203"/>
        <end position="240"/>
    </location>
</feature>
<feature type="compositionally biased region" description="Basic and acidic residues" evidence="13">
    <location>
        <begin position="761"/>
        <end position="772"/>
    </location>
</feature>
<protein>
    <recommendedName>
        <fullName evidence="11">YLP motif-containing protein 1</fullName>
    </recommendedName>
    <alternativeName>
        <fullName evidence="12">Nuclear protein ZAP3</fullName>
    </alternativeName>
</protein>
<feature type="compositionally biased region" description="Pro residues" evidence="13">
    <location>
        <begin position="1493"/>
        <end position="1503"/>
    </location>
</feature>
<feature type="compositionally biased region" description="Basic and acidic residues" evidence="13">
    <location>
        <begin position="1186"/>
        <end position="1199"/>
    </location>
</feature>
<evidence type="ECO:0000256" key="5">
    <source>
        <dbReference type="ARBA" id="ARBA00022843"/>
    </source>
</evidence>
<feature type="compositionally biased region" description="Basic and acidic residues" evidence="13">
    <location>
        <begin position="959"/>
        <end position="981"/>
    </location>
</feature>
<comment type="subcellular location">
    <subcellularLocation>
        <location evidence="1">Nucleus speckle</location>
    </subcellularLocation>
</comment>
<keyword evidence="8" id="KW-0539">Nucleus</keyword>
<evidence type="ECO:0000256" key="4">
    <source>
        <dbReference type="ARBA" id="ARBA00022499"/>
    </source>
</evidence>
<feature type="compositionally biased region" description="Basic and acidic residues" evidence="13">
    <location>
        <begin position="1477"/>
        <end position="1488"/>
    </location>
</feature>
<dbReference type="FunFam" id="3.40.50.300:FF:000399">
    <property type="entry name" value="YLP motif containing 1"/>
    <property type="match status" value="1"/>
</dbReference>
<feature type="compositionally biased region" description="Basic and acidic residues" evidence="13">
    <location>
        <begin position="1048"/>
        <end position="1076"/>
    </location>
</feature>
<evidence type="ECO:0000259" key="14">
    <source>
        <dbReference type="Pfam" id="PF26583"/>
    </source>
</evidence>
<dbReference type="GO" id="GO:0032204">
    <property type="term" value="P:regulation of telomere maintenance"/>
    <property type="evidence" value="ECO:0007669"/>
    <property type="project" value="TreeGrafter"/>
</dbReference>
<feature type="region of interest" description="Disordered" evidence="13">
    <location>
        <begin position="187"/>
        <end position="253"/>
    </location>
</feature>
<dbReference type="PRINTS" id="PR01217">
    <property type="entry name" value="PRICHEXTENSN"/>
</dbReference>
<evidence type="ECO:0000256" key="3">
    <source>
        <dbReference type="ARBA" id="ARBA00022491"/>
    </source>
</evidence>
<evidence type="ECO:0000313" key="15">
    <source>
        <dbReference type="Ensembl" id="ENSPLAP00000026612.1"/>
    </source>
</evidence>
<evidence type="ECO:0000256" key="7">
    <source>
        <dbReference type="ARBA" id="ARBA00023163"/>
    </source>
</evidence>
<dbReference type="GO" id="GO:0016607">
    <property type="term" value="C:nuclear speck"/>
    <property type="evidence" value="ECO:0007669"/>
    <property type="project" value="UniProtKB-SubCell"/>
</dbReference>
<evidence type="ECO:0000256" key="9">
    <source>
        <dbReference type="ARBA" id="ARBA00058677"/>
    </source>
</evidence>
<feature type="compositionally biased region" description="Basic and acidic residues" evidence="13">
    <location>
        <begin position="1083"/>
        <end position="1108"/>
    </location>
</feature>
<dbReference type="InterPro" id="IPR027417">
    <property type="entry name" value="P-loop_NTPase"/>
</dbReference>
<dbReference type="InterPro" id="IPR058903">
    <property type="entry name" value="Spectrin_YLPM1-like"/>
</dbReference>
<feature type="compositionally biased region" description="Basic and acidic residues" evidence="13">
    <location>
        <begin position="488"/>
        <end position="617"/>
    </location>
</feature>
<feature type="compositionally biased region" description="Pro residues" evidence="13">
    <location>
        <begin position="126"/>
        <end position="160"/>
    </location>
</feature>
<feature type="compositionally biased region" description="Basic and acidic residues" evidence="13">
    <location>
        <begin position="1431"/>
        <end position="1469"/>
    </location>
</feature>
<keyword evidence="3" id="KW-0678">Repressor</keyword>
<evidence type="ECO:0000256" key="8">
    <source>
        <dbReference type="ARBA" id="ARBA00023242"/>
    </source>
</evidence>
<feature type="compositionally biased region" description="Polar residues" evidence="13">
    <location>
        <begin position="741"/>
        <end position="750"/>
    </location>
</feature>
<feature type="compositionally biased region" description="Low complexity" evidence="13">
    <location>
        <begin position="434"/>
        <end position="449"/>
    </location>
</feature>
<feature type="compositionally biased region" description="Basic and acidic residues" evidence="13">
    <location>
        <begin position="1371"/>
        <end position="1424"/>
    </location>
</feature>
<feature type="compositionally biased region" description="Polar residues" evidence="13">
    <location>
        <begin position="187"/>
        <end position="197"/>
    </location>
</feature>
<evidence type="ECO:0000256" key="1">
    <source>
        <dbReference type="ARBA" id="ARBA00004324"/>
    </source>
</evidence>
<feature type="compositionally biased region" description="Polar residues" evidence="13">
    <location>
        <begin position="775"/>
        <end position="789"/>
    </location>
</feature>
<feature type="region of interest" description="Disordered" evidence="13">
    <location>
        <begin position="434"/>
        <end position="844"/>
    </location>
</feature>
<keyword evidence="5" id="KW-0832">Ubl conjugation</keyword>
<evidence type="ECO:0000256" key="11">
    <source>
        <dbReference type="ARBA" id="ARBA00068971"/>
    </source>
</evidence>
<sequence length="1736" mass="197036">MFPSWGNYGAPPPQSFGGPGPRKPPIGTGQAPGGFGGYEASSSGSLFSSLQEQHRQQMQQLQMLHQKQLQSVLHHGNSGTGFGGGLSGGFNAAPPWHSEGPGQVEGAENSQQYIMQEKTPVQTPRGPLPPNQGQQPQPPPQPQPAESKPIPPPTIPPPPKSQENIGAPDQQNVWYKQHLQNLQKLRQEKAQQNQTAGNAFLTPQPPSQAMPPPPPSEPPKGTPPPPPPREEPPVPPPPPVEVASANVGNSPNFTDTEAARLQQLQAAAAQWQQVQQQRVSLQYQALMQQHEKLQQILEQYQRLIQQPPNLQTMSAELQLRHYEMQHQQFIPLFQNWNSSFALWHEQFQSYPHKDQLQDYELQWKQWQEQMNATNAHLQERVATITAMVPFASGQYGAMMGQLGQYPGQDMPLQQQVVNPGVQPTVVGAIATAPGPAGAPAASTTGATAPDQQPPIFVAHSESSDGPLVQGSVPGGVGVIPPGPTFDQPRQHFDGPTRFDQPRQRFDGPSRFEQPRHRFDGPPRFDQQRPRFDGPQRFDQPRQRFDGPQRFDQPRQRFDGPQRFDQPRQRFDGPQRFDQPRQRFDGPQRFDQPRQRFDGPPRFDQPRHRFDNPPRHDQPNFGQQSRLDSSRPPCPPPRFESPSAPQLKQQQGPEPKLETDIQNPASSDSTTLPKTPAQPLSNKDESIPNKSTADDLTDDNLLGSDGFFIQNDPIPQTLKSKKESEEAKNKSVTDDSNKDKPSTSTKDSGSVSKPPPPPQNSQKDDGPMIDNKKSIKTTAGIQPELQSSDQLAPKPEPPNLLPGRGRGQPPLRGLGRGQLGPGQFREHNIAQTEEGVDEMPYDYIPPEEDAEIPEEQQDYWQDPSYQGFGEDESEVRPEDTWVPEEHYFEEEEYYEEGDVDDMHWAEAESAECSEEGEPYWEEWQPQMRGMRPPFPPGRGRPPRGHPGFMPRGRGGPLHPIHGEMGHEPHDPYGHPGHPDVGRGRRRIPPPPHEIMDRLEEPLYEGAEGDSEWYPPRGPPITPHEIIDRGGMRRRPMGRGIARGMWRPGPHHEGYEEAYKEDQALDYDRGEGEYRRPPAPEFPPEDYRHEAKFREGEWDRDRPLPEREYPPRMPPPPHLREERWDPETERRRSYPYDENDRARGELRILDYRDEPPYRLDEPPHLRASDWDRPSRRSPLPVRTYPDYGDLRPQYEERKEEPPPAGSATDLPGSSVEAATQGTSGANVLALSQRQHEIILKAAQELKQIRELQEGKTPSTEKPQPASSDLLTELPAGLLGLEIPPDVRNVLKVIETAPESASWESKPAAAVDYQSSLSASAKPPVIPKTVDYGHGHELGATVERIAYGERIVLRPDPIPSDRLYDKEPLSLRDSYSRDPYYDRRPDPYLDRREYSRERELYRDAPPEYERDRYERDRYHSRERDERSPLPPRAAYRERDKERSGSRDLDDYYGRPGYDRPLYERSGPDRIGPERYSSPYLERRGYPEDRGPHSAAPLPPPPTPPPPRVEKKPEIKNIDDILKAPGRLSRPERIVIIMRGLPGSGKSHVAKLIRDKEVESGGAPPRVLVLDDYFMTEVEKVEKDPDTGKRVKTKVLEYEYEPEMEDTYRSSMLKTFKKTLDDGFFPFIILDTINDRVKHFEQFWSAAKTKGFEVYVAEITADTQTCAKRNVHGRKLKDITKMSNNWESSPRHMVRLDVRSLLQDAAIEEVEMEDFNPEDVPQETKREEEEESDLVGQKTL</sequence>